<keyword evidence="2" id="KW-1185">Reference proteome</keyword>
<dbReference type="Pfam" id="PF13711">
    <property type="entry name" value="DUF4160"/>
    <property type="match status" value="1"/>
</dbReference>
<dbReference type="RefSeq" id="WP_226577662.1">
    <property type="nucleotide sequence ID" value="NZ_BLAY01000020.1"/>
</dbReference>
<comment type="caution">
    <text evidence="1">The sequence shown here is derived from an EMBL/GenBank/DDBJ whole genome shotgun (WGS) entry which is preliminary data.</text>
</comment>
<name>A0AAV3X6Q3_9CYAN</name>
<accession>A0AAV3X6Q3</accession>
<organism evidence="1 2">
    <name type="scientific">Microseira wollei NIES-4236</name>
    <dbReference type="NCBI Taxonomy" id="2530354"/>
    <lineage>
        <taxon>Bacteria</taxon>
        <taxon>Bacillati</taxon>
        <taxon>Cyanobacteriota</taxon>
        <taxon>Cyanophyceae</taxon>
        <taxon>Oscillatoriophycideae</taxon>
        <taxon>Aerosakkonematales</taxon>
        <taxon>Aerosakkonemataceae</taxon>
        <taxon>Microseira</taxon>
    </lineage>
</organism>
<gene>
    <name evidence="1" type="ORF">MiSe_17340</name>
</gene>
<dbReference type="AlphaFoldDB" id="A0AAV3X6Q3"/>
<dbReference type="EMBL" id="BLAY01000020">
    <property type="protein sequence ID" value="GET36981.1"/>
    <property type="molecule type" value="Genomic_DNA"/>
</dbReference>
<protein>
    <recommendedName>
        <fullName evidence="3">Transcriptional regulator</fullName>
    </recommendedName>
</protein>
<evidence type="ECO:0000313" key="2">
    <source>
        <dbReference type="Proteomes" id="UP001050975"/>
    </source>
</evidence>
<proteinExistence type="predicted"/>
<dbReference type="InterPro" id="IPR025427">
    <property type="entry name" value="DUF4160"/>
</dbReference>
<dbReference type="Proteomes" id="UP001050975">
    <property type="component" value="Unassembled WGS sequence"/>
</dbReference>
<reference evidence="1" key="1">
    <citation type="submission" date="2019-10" db="EMBL/GenBank/DDBJ databases">
        <title>Draft genome sequece of Microseira wollei NIES-4236.</title>
        <authorList>
            <person name="Yamaguchi H."/>
            <person name="Suzuki S."/>
            <person name="Kawachi M."/>
        </authorList>
    </citation>
    <scope>NUCLEOTIDE SEQUENCE</scope>
    <source>
        <strain evidence="1">NIES-4236</strain>
    </source>
</reference>
<evidence type="ECO:0008006" key="3">
    <source>
        <dbReference type="Google" id="ProtNLM"/>
    </source>
</evidence>
<sequence length="83" mass="9575">MSVVSQFYGILIRMFYNDYVPPHFHAVYGEYELIVCISPIAILEGKAPNRVRSMVLEWTALHQQELSENCRQGEPPLPIEPLE</sequence>
<evidence type="ECO:0000313" key="1">
    <source>
        <dbReference type="EMBL" id="GET36981.1"/>
    </source>
</evidence>